<proteinExistence type="inferred from homology"/>
<dbReference type="Ensembl" id="ENSCINT00000036976.1">
    <property type="protein sequence ID" value="ENSCINP00000036169.1"/>
    <property type="gene ID" value="ENSCING00000024533.1"/>
</dbReference>
<evidence type="ECO:0000256" key="1">
    <source>
        <dbReference type="ARBA" id="ARBA00006631"/>
    </source>
</evidence>
<evidence type="ECO:0000313" key="3">
    <source>
        <dbReference type="Ensembl" id="ENSCINP00000036169.1"/>
    </source>
</evidence>
<accession>H2Y2N4</accession>
<feature type="compositionally biased region" description="Basic and acidic residues" evidence="2">
    <location>
        <begin position="27"/>
        <end position="45"/>
    </location>
</feature>
<name>H2Y2N4_CIOIN</name>
<organism evidence="3 4">
    <name type="scientific">Ciona intestinalis</name>
    <name type="common">Transparent sea squirt</name>
    <name type="synonym">Ascidia intestinalis</name>
    <dbReference type="NCBI Taxonomy" id="7719"/>
    <lineage>
        <taxon>Eukaryota</taxon>
        <taxon>Metazoa</taxon>
        <taxon>Chordata</taxon>
        <taxon>Tunicata</taxon>
        <taxon>Ascidiacea</taxon>
        <taxon>Phlebobranchia</taxon>
        <taxon>Cionidae</taxon>
        <taxon>Ciona</taxon>
    </lineage>
</organism>
<sequence>MSGRQGGKKKPLKQPKKAENEMDDEDRAFKAKQKEEAKKLAEMKAKAGKKGPLTQGGIKKSGKK</sequence>
<dbReference type="Proteomes" id="UP000008144">
    <property type="component" value="Unassembled WGS sequence"/>
</dbReference>
<dbReference type="STRING" id="7719.ENSCINP00000036169"/>
<reference evidence="3" key="3">
    <citation type="submission" date="2025-09" db="UniProtKB">
        <authorList>
            <consortium name="Ensembl"/>
        </authorList>
    </citation>
    <scope>IDENTIFICATION</scope>
</reference>
<dbReference type="GeneTree" id="ENSGT00390000003710"/>
<reference evidence="4" key="1">
    <citation type="journal article" date="2002" name="Science">
        <title>The draft genome of Ciona intestinalis: insights into chordate and vertebrate origins.</title>
        <authorList>
            <person name="Dehal P."/>
            <person name="Satou Y."/>
            <person name="Campbell R.K."/>
            <person name="Chapman J."/>
            <person name="Degnan B."/>
            <person name="De Tomaso A."/>
            <person name="Davidson B."/>
            <person name="Di Gregorio A."/>
            <person name="Gelpke M."/>
            <person name="Goodstein D.M."/>
            <person name="Harafuji N."/>
            <person name="Hastings K.E."/>
            <person name="Ho I."/>
            <person name="Hotta K."/>
            <person name="Huang W."/>
            <person name="Kawashima T."/>
            <person name="Lemaire P."/>
            <person name="Martinez D."/>
            <person name="Meinertzhagen I.A."/>
            <person name="Necula S."/>
            <person name="Nonaka M."/>
            <person name="Putnam N."/>
            <person name="Rash S."/>
            <person name="Saiga H."/>
            <person name="Satake M."/>
            <person name="Terry A."/>
            <person name="Yamada L."/>
            <person name="Wang H.G."/>
            <person name="Awazu S."/>
            <person name="Azumi K."/>
            <person name="Boore J."/>
            <person name="Branno M."/>
            <person name="Chin-Bow S."/>
            <person name="DeSantis R."/>
            <person name="Doyle S."/>
            <person name="Francino P."/>
            <person name="Keys D.N."/>
            <person name="Haga S."/>
            <person name="Hayashi H."/>
            <person name="Hino K."/>
            <person name="Imai K.S."/>
            <person name="Inaba K."/>
            <person name="Kano S."/>
            <person name="Kobayashi K."/>
            <person name="Kobayashi M."/>
            <person name="Lee B.I."/>
            <person name="Makabe K.W."/>
            <person name="Manohar C."/>
            <person name="Matassi G."/>
            <person name="Medina M."/>
            <person name="Mochizuki Y."/>
            <person name="Mount S."/>
            <person name="Morishita T."/>
            <person name="Miura S."/>
            <person name="Nakayama A."/>
            <person name="Nishizaka S."/>
            <person name="Nomoto H."/>
            <person name="Ohta F."/>
            <person name="Oishi K."/>
            <person name="Rigoutsos I."/>
            <person name="Sano M."/>
            <person name="Sasaki A."/>
            <person name="Sasakura Y."/>
            <person name="Shoguchi E."/>
            <person name="Shin-i T."/>
            <person name="Spagnuolo A."/>
            <person name="Stainier D."/>
            <person name="Suzuki M.M."/>
            <person name="Tassy O."/>
            <person name="Takatori N."/>
            <person name="Tokuoka M."/>
            <person name="Yagi K."/>
            <person name="Yoshizaki F."/>
            <person name="Wada S."/>
            <person name="Zhang C."/>
            <person name="Hyatt P.D."/>
            <person name="Larimer F."/>
            <person name="Detter C."/>
            <person name="Doggett N."/>
            <person name="Glavina T."/>
            <person name="Hawkins T."/>
            <person name="Richardson P."/>
            <person name="Lucas S."/>
            <person name="Kohara Y."/>
            <person name="Levine M."/>
            <person name="Satoh N."/>
            <person name="Rokhsar D.S."/>
        </authorList>
    </citation>
    <scope>NUCLEOTIDE SEQUENCE [LARGE SCALE GENOMIC DNA]</scope>
</reference>
<dbReference type="Pfam" id="PF09072">
    <property type="entry name" value="TMA7"/>
    <property type="match status" value="1"/>
</dbReference>
<keyword evidence="4" id="KW-1185">Reference proteome</keyword>
<evidence type="ECO:0000313" key="4">
    <source>
        <dbReference type="Proteomes" id="UP000008144"/>
    </source>
</evidence>
<dbReference type="InterPro" id="IPR015157">
    <property type="entry name" value="TMA7"/>
</dbReference>
<dbReference type="FunCoup" id="H2Y2N4">
    <property type="interactions" value="225"/>
</dbReference>
<dbReference type="InParanoid" id="H2Y2N4"/>
<reference evidence="3" key="2">
    <citation type="submission" date="2025-08" db="UniProtKB">
        <authorList>
            <consortium name="Ensembl"/>
        </authorList>
    </citation>
    <scope>IDENTIFICATION</scope>
</reference>
<dbReference type="AlphaFoldDB" id="H2Y2N4"/>
<protein>
    <submittedName>
        <fullName evidence="3">Uncharacterized protein</fullName>
    </submittedName>
</protein>
<dbReference type="HOGENOM" id="CLU_184661_1_1_1"/>
<dbReference type="PANTHER" id="PTHR28632">
    <property type="entry name" value="TRANSLATION MACHINERY-ASSOCIATED PROTEIN 7"/>
    <property type="match status" value="1"/>
</dbReference>
<dbReference type="OMA" id="KKGPMNT"/>
<comment type="similarity">
    <text evidence="1">Belongs to the TMA7 family.</text>
</comment>
<feature type="compositionally biased region" description="Basic residues" evidence="2">
    <location>
        <begin position="1"/>
        <end position="15"/>
    </location>
</feature>
<feature type="region of interest" description="Disordered" evidence="2">
    <location>
        <begin position="1"/>
        <end position="64"/>
    </location>
</feature>
<evidence type="ECO:0000256" key="2">
    <source>
        <dbReference type="SAM" id="MobiDB-lite"/>
    </source>
</evidence>